<dbReference type="Proteomes" id="UP000319502">
    <property type="component" value="Unassembled WGS sequence"/>
</dbReference>
<dbReference type="PANTHER" id="PTHR30250">
    <property type="entry name" value="PST FAMILY PREDICTED COLANIC ACID TRANSPORTER"/>
    <property type="match status" value="1"/>
</dbReference>
<feature type="transmembrane region" description="Helical" evidence="6">
    <location>
        <begin position="355"/>
        <end position="375"/>
    </location>
</feature>
<feature type="transmembrane region" description="Helical" evidence="6">
    <location>
        <begin position="314"/>
        <end position="335"/>
    </location>
</feature>
<feature type="transmembrane region" description="Helical" evidence="6">
    <location>
        <begin position="65"/>
        <end position="83"/>
    </location>
</feature>
<evidence type="ECO:0000256" key="6">
    <source>
        <dbReference type="SAM" id="Phobius"/>
    </source>
</evidence>
<dbReference type="InterPro" id="IPR050833">
    <property type="entry name" value="Poly_Biosynth_Transport"/>
</dbReference>
<sequence>MSLGKDSSPGGLAVDIGASVQNRVEPRLLYKLVVVGLSTLSRLVASVLLFALVARSAGLEDFGVFTYWYAIGTLGASISDYGFGQQVLKDLAGAELPKARSHALSLLCAKGWISGGIFGAALVFAFASSSSASEAVAGAVLIASGMAGSFFDYLAMVLRSRSALRAESALAAGASIGASVMAGLAAYISSSILIAAIALFLVRIAFVVVEARLLFGSVLYVEPQLRVAKNSPRSTLKRSLPFALDNLALQLFANLDVLMVKFLLGPQSSGVYLAGTRLTQASLAGLPVIASIFLPMLSSQRTSLGDLWTLRKKAILISCLAGLSILGGFVALQSVAPSIIFGDAFVALGDLMPFFGGYLCIRYFAAGPSLLLTALGRQSARALATSLGVLAAFMYIGIAYSMTAVIQPLDLCFMMIVGAGVQFAAYIFLGRGLQTQISTPFKE</sequence>
<feature type="transmembrane region" description="Helical" evidence="6">
    <location>
        <begin position="135"/>
        <end position="157"/>
    </location>
</feature>
<reference evidence="7 8" key="1">
    <citation type="submission" date="2019-07" db="EMBL/GenBank/DDBJ databases">
        <title>The pathways for chlorine oxyanion respiration interact through the shared metabolite chlorate.</title>
        <authorList>
            <person name="Barnum T.P."/>
            <person name="Cheng Y."/>
            <person name="Hill K.A."/>
            <person name="Lucas L.N."/>
            <person name="Carlson H.K."/>
            <person name="Coates J.D."/>
        </authorList>
    </citation>
    <scope>NUCLEOTIDE SEQUENCE [LARGE SCALE GENOMIC DNA]</scope>
    <source>
        <strain evidence="7 8">SFB-3</strain>
    </source>
</reference>
<feature type="transmembrane region" description="Helical" evidence="6">
    <location>
        <begin position="28"/>
        <end position="53"/>
    </location>
</feature>
<feature type="transmembrane region" description="Helical" evidence="6">
    <location>
        <begin position="104"/>
        <end position="129"/>
    </location>
</feature>
<dbReference type="RefSeq" id="WP_144309089.1">
    <property type="nucleotide sequence ID" value="NZ_VMNK01000006.1"/>
</dbReference>
<keyword evidence="3 6" id="KW-0812">Transmembrane</keyword>
<name>A0A557QXH7_9RHOO</name>
<feature type="transmembrane region" description="Helical" evidence="6">
    <location>
        <begin position="382"/>
        <end position="402"/>
    </location>
</feature>
<evidence type="ECO:0000256" key="4">
    <source>
        <dbReference type="ARBA" id="ARBA00022989"/>
    </source>
</evidence>
<dbReference type="Pfam" id="PF01943">
    <property type="entry name" value="Polysacc_synt"/>
    <property type="match status" value="1"/>
</dbReference>
<dbReference type="OrthoDB" id="5486360at2"/>
<keyword evidence="2" id="KW-1003">Cell membrane</keyword>
<feature type="transmembrane region" description="Helical" evidence="6">
    <location>
        <begin position="408"/>
        <end position="429"/>
    </location>
</feature>
<accession>A0A557QXH7</accession>
<evidence type="ECO:0000256" key="5">
    <source>
        <dbReference type="ARBA" id="ARBA00023136"/>
    </source>
</evidence>
<feature type="transmembrane region" description="Helical" evidence="6">
    <location>
        <begin position="169"/>
        <end position="188"/>
    </location>
</feature>
<feature type="transmembrane region" description="Helical" evidence="6">
    <location>
        <begin position="194"/>
        <end position="221"/>
    </location>
</feature>
<evidence type="ECO:0000313" key="8">
    <source>
        <dbReference type="Proteomes" id="UP000319502"/>
    </source>
</evidence>
<organism evidence="7 8">
    <name type="scientific">Denitromonas halophila</name>
    <dbReference type="NCBI Taxonomy" id="1629404"/>
    <lineage>
        <taxon>Bacteria</taxon>
        <taxon>Pseudomonadati</taxon>
        <taxon>Pseudomonadota</taxon>
        <taxon>Betaproteobacteria</taxon>
        <taxon>Rhodocyclales</taxon>
        <taxon>Zoogloeaceae</taxon>
        <taxon>Denitromonas</taxon>
    </lineage>
</organism>
<dbReference type="GO" id="GO:0005886">
    <property type="term" value="C:plasma membrane"/>
    <property type="evidence" value="ECO:0007669"/>
    <property type="project" value="UniProtKB-SubCell"/>
</dbReference>
<evidence type="ECO:0000256" key="1">
    <source>
        <dbReference type="ARBA" id="ARBA00004651"/>
    </source>
</evidence>
<dbReference type="PANTHER" id="PTHR30250:SF11">
    <property type="entry name" value="O-ANTIGEN TRANSPORTER-RELATED"/>
    <property type="match status" value="1"/>
</dbReference>
<dbReference type="InterPro" id="IPR002797">
    <property type="entry name" value="Polysacc_synth"/>
</dbReference>
<keyword evidence="8" id="KW-1185">Reference proteome</keyword>
<keyword evidence="5 6" id="KW-0472">Membrane</keyword>
<comment type="subcellular location">
    <subcellularLocation>
        <location evidence="1">Cell membrane</location>
        <topology evidence="1">Multi-pass membrane protein</topology>
    </subcellularLocation>
</comment>
<protein>
    <submittedName>
        <fullName evidence="7">Oligosaccharide flippase family protein</fullName>
    </submittedName>
</protein>
<evidence type="ECO:0000256" key="3">
    <source>
        <dbReference type="ARBA" id="ARBA00022692"/>
    </source>
</evidence>
<dbReference type="AlphaFoldDB" id="A0A557QXH7"/>
<evidence type="ECO:0000313" key="7">
    <source>
        <dbReference type="EMBL" id="TVO57622.1"/>
    </source>
</evidence>
<keyword evidence="4 6" id="KW-1133">Transmembrane helix</keyword>
<comment type="caution">
    <text evidence="7">The sequence shown here is derived from an EMBL/GenBank/DDBJ whole genome shotgun (WGS) entry which is preliminary data.</text>
</comment>
<gene>
    <name evidence="7" type="ORF">FHP91_08075</name>
</gene>
<dbReference type="EMBL" id="VMNK01000006">
    <property type="protein sequence ID" value="TVO57622.1"/>
    <property type="molecule type" value="Genomic_DNA"/>
</dbReference>
<proteinExistence type="predicted"/>
<evidence type="ECO:0000256" key="2">
    <source>
        <dbReference type="ARBA" id="ARBA00022475"/>
    </source>
</evidence>